<evidence type="ECO:0000256" key="5">
    <source>
        <dbReference type="ARBA" id="ARBA00023270"/>
    </source>
</evidence>
<dbReference type="Gene3D" id="3.20.20.70">
    <property type="entry name" value="Aldolase class I"/>
    <property type="match status" value="1"/>
</dbReference>
<dbReference type="GO" id="GO:0004139">
    <property type="term" value="F:deoxyribose-phosphate aldolase activity"/>
    <property type="evidence" value="ECO:0007669"/>
    <property type="project" value="UniProtKB-EC"/>
</dbReference>
<dbReference type="AlphaFoldDB" id="A0AAJ0F7R2"/>
<comment type="function">
    <text evidence="8">Catalyzes a reversible aldol reaction between acetaldehyde and D-glyceraldehyde 3-phosphate to generate 2-deoxy-D-ribose 5-phosphate.</text>
</comment>
<dbReference type="CDD" id="cd00959">
    <property type="entry name" value="DeoC"/>
    <property type="match status" value="1"/>
</dbReference>
<evidence type="ECO:0000256" key="1">
    <source>
        <dbReference type="ARBA" id="ARBA00010936"/>
    </source>
</evidence>
<feature type="active site" description="Schiff-base intermediate with acetaldehyde" evidence="9">
    <location>
        <position position="172"/>
    </location>
</feature>
<gene>
    <name evidence="10" type="ORF">QBC47DRAFT_347610</name>
</gene>
<dbReference type="EC" id="4.1.2.4" evidence="2"/>
<dbReference type="Pfam" id="PF01791">
    <property type="entry name" value="DeoC"/>
    <property type="match status" value="1"/>
</dbReference>
<dbReference type="HAMAP" id="MF_00114">
    <property type="entry name" value="DeoC_type1"/>
    <property type="match status" value="1"/>
</dbReference>
<dbReference type="FunFam" id="3.20.20.70:FF:000198">
    <property type="entry name" value="Deoxyribose-phosphate aldolase"/>
    <property type="match status" value="1"/>
</dbReference>
<organism evidence="10 11">
    <name type="scientific">Echria macrotheca</name>
    <dbReference type="NCBI Taxonomy" id="438768"/>
    <lineage>
        <taxon>Eukaryota</taxon>
        <taxon>Fungi</taxon>
        <taxon>Dikarya</taxon>
        <taxon>Ascomycota</taxon>
        <taxon>Pezizomycotina</taxon>
        <taxon>Sordariomycetes</taxon>
        <taxon>Sordariomycetidae</taxon>
        <taxon>Sordariales</taxon>
        <taxon>Schizotheciaceae</taxon>
        <taxon>Echria</taxon>
    </lineage>
</organism>
<evidence type="ECO:0000256" key="6">
    <source>
        <dbReference type="ARBA" id="ARBA00032755"/>
    </source>
</evidence>
<evidence type="ECO:0000256" key="7">
    <source>
        <dbReference type="ARBA" id="ARBA00048791"/>
    </source>
</evidence>
<dbReference type="GO" id="GO:0005737">
    <property type="term" value="C:cytoplasm"/>
    <property type="evidence" value="ECO:0007669"/>
    <property type="project" value="InterPro"/>
</dbReference>
<dbReference type="InterPro" id="IPR028581">
    <property type="entry name" value="DeoC_typeI"/>
</dbReference>
<evidence type="ECO:0000256" key="2">
    <source>
        <dbReference type="ARBA" id="ARBA00012515"/>
    </source>
</evidence>
<protein>
    <recommendedName>
        <fullName evidence="2">deoxyribose-phosphate aldolase</fullName>
        <ecNumber evidence="2">4.1.2.4</ecNumber>
    </recommendedName>
    <alternativeName>
        <fullName evidence="6">2-deoxy-D-ribose 5-phosphate aldolase</fullName>
    </alternativeName>
</protein>
<keyword evidence="4" id="KW-0456">Lyase</keyword>
<evidence type="ECO:0000256" key="3">
    <source>
        <dbReference type="ARBA" id="ARBA00022490"/>
    </source>
</evidence>
<dbReference type="NCBIfam" id="TIGR00126">
    <property type="entry name" value="deoC"/>
    <property type="match status" value="1"/>
</dbReference>
<dbReference type="GO" id="GO:0009264">
    <property type="term" value="P:deoxyribonucleotide catabolic process"/>
    <property type="evidence" value="ECO:0007669"/>
    <property type="project" value="InterPro"/>
</dbReference>
<reference evidence="10" key="1">
    <citation type="submission" date="2023-06" db="EMBL/GenBank/DDBJ databases">
        <title>Genome-scale phylogeny and comparative genomics of the fungal order Sordariales.</title>
        <authorList>
            <consortium name="Lawrence Berkeley National Laboratory"/>
            <person name="Hensen N."/>
            <person name="Bonometti L."/>
            <person name="Westerberg I."/>
            <person name="Brannstrom I.O."/>
            <person name="Guillou S."/>
            <person name="Cros-Aarteil S."/>
            <person name="Calhoun S."/>
            <person name="Haridas S."/>
            <person name="Kuo A."/>
            <person name="Mondo S."/>
            <person name="Pangilinan J."/>
            <person name="Riley R."/>
            <person name="Labutti K."/>
            <person name="Andreopoulos B."/>
            <person name="Lipzen A."/>
            <person name="Chen C."/>
            <person name="Yanf M."/>
            <person name="Daum C."/>
            <person name="Ng V."/>
            <person name="Clum A."/>
            <person name="Steindorff A."/>
            <person name="Ohm R."/>
            <person name="Martin F."/>
            <person name="Silar P."/>
            <person name="Natvig D."/>
            <person name="Lalanne C."/>
            <person name="Gautier V."/>
            <person name="Ament-Velasquez S.L."/>
            <person name="Kruys A."/>
            <person name="Hutchinson M.I."/>
            <person name="Powell A.J."/>
            <person name="Barry K."/>
            <person name="Miller A.N."/>
            <person name="Grigoriev I.V."/>
            <person name="Debuchy R."/>
            <person name="Gladieux P."/>
            <person name="Thoren M.H."/>
            <person name="Johannesson H."/>
        </authorList>
    </citation>
    <scope>NUCLEOTIDE SEQUENCE</scope>
    <source>
        <strain evidence="10">PSN4</strain>
    </source>
</reference>
<evidence type="ECO:0000256" key="9">
    <source>
        <dbReference type="PIRSR" id="PIRSR001357-50"/>
    </source>
</evidence>
<accession>A0AAJ0F7R2</accession>
<dbReference type="SUPFAM" id="SSF51569">
    <property type="entry name" value="Aldolase"/>
    <property type="match status" value="1"/>
</dbReference>
<evidence type="ECO:0000256" key="8">
    <source>
        <dbReference type="ARBA" id="ARBA00056337"/>
    </source>
</evidence>
<dbReference type="PANTHER" id="PTHR10889:SF1">
    <property type="entry name" value="DEOXYRIBOSE-PHOSPHATE ALDOLASE"/>
    <property type="match status" value="1"/>
</dbReference>
<keyword evidence="11" id="KW-1185">Reference proteome</keyword>
<sequence length="269" mass="28351">MSPKTIPLSLGAIAKLIDHSLLHPTMTDADVSEGLAIARKYDVAAACIKPYHIPLARQALAGSSVRICAVVGFPHGNSTTSIKVAEAKEAMQTGAHEIDMVVNVGKVLGGDWDYVRDEIAAVNRTVTSIGIGGAGDGQTGILKVIFENDYLGDKHIVELCRICTELGVAYVKTSTGYGFVKQPGGMYSYKGATAPHLKLMRASCGPDVKIKAAGGVRTLDEIVYVMTLGASRVGATATVAIMEEARQRGVTEVEAEFPVKELVAEGGTY</sequence>
<evidence type="ECO:0000256" key="4">
    <source>
        <dbReference type="ARBA" id="ARBA00023239"/>
    </source>
</evidence>
<dbReference type="GO" id="GO:0016052">
    <property type="term" value="P:carbohydrate catabolic process"/>
    <property type="evidence" value="ECO:0007669"/>
    <property type="project" value="TreeGrafter"/>
</dbReference>
<comment type="caution">
    <text evidence="10">The sequence shown here is derived from an EMBL/GenBank/DDBJ whole genome shotgun (WGS) entry which is preliminary data.</text>
</comment>
<dbReference type="SMART" id="SM01133">
    <property type="entry name" value="DeoC"/>
    <property type="match status" value="1"/>
</dbReference>
<dbReference type="Proteomes" id="UP001239445">
    <property type="component" value="Unassembled WGS sequence"/>
</dbReference>
<proteinExistence type="inferred from homology"/>
<comment type="similarity">
    <text evidence="1">Belongs to the DeoC/FbaB aldolase family. DeoC type 1 subfamily.</text>
</comment>
<dbReference type="InterPro" id="IPR011343">
    <property type="entry name" value="DeoC"/>
</dbReference>
<comment type="catalytic activity">
    <reaction evidence="7">
        <text>2-deoxy-D-ribose 5-phosphate = D-glyceraldehyde 3-phosphate + acetaldehyde</text>
        <dbReference type="Rhea" id="RHEA:12821"/>
        <dbReference type="ChEBI" id="CHEBI:15343"/>
        <dbReference type="ChEBI" id="CHEBI:59776"/>
        <dbReference type="ChEBI" id="CHEBI:62877"/>
        <dbReference type="EC" id="4.1.2.4"/>
    </reaction>
</comment>
<evidence type="ECO:0000313" key="11">
    <source>
        <dbReference type="Proteomes" id="UP001239445"/>
    </source>
</evidence>
<dbReference type="InterPro" id="IPR002915">
    <property type="entry name" value="DeoC/FbaB/LacD_aldolase"/>
</dbReference>
<dbReference type="PANTHER" id="PTHR10889">
    <property type="entry name" value="DEOXYRIBOSE-PHOSPHATE ALDOLASE"/>
    <property type="match status" value="1"/>
</dbReference>
<keyword evidence="5 9" id="KW-0704">Schiff base</keyword>
<name>A0AAJ0F7R2_9PEZI</name>
<dbReference type="InterPro" id="IPR013785">
    <property type="entry name" value="Aldolase_TIM"/>
</dbReference>
<feature type="active site" description="Proton donor/acceptor" evidence="9">
    <location>
        <position position="211"/>
    </location>
</feature>
<keyword evidence="3" id="KW-0963">Cytoplasm</keyword>
<evidence type="ECO:0000313" key="10">
    <source>
        <dbReference type="EMBL" id="KAK1753598.1"/>
    </source>
</evidence>
<dbReference type="PIRSF" id="PIRSF001357">
    <property type="entry name" value="DeoC"/>
    <property type="match status" value="1"/>
</dbReference>
<dbReference type="EMBL" id="MU839837">
    <property type="protein sequence ID" value="KAK1753598.1"/>
    <property type="molecule type" value="Genomic_DNA"/>
</dbReference>